<proteinExistence type="predicted"/>
<protein>
    <submittedName>
        <fullName evidence="2">Uncharacterized protein</fullName>
    </submittedName>
</protein>
<comment type="caution">
    <text evidence="2">The sequence shown here is derived from an EMBL/GenBank/DDBJ whole genome shotgun (WGS) entry which is preliminary data.</text>
</comment>
<dbReference type="EMBL" id="CAJOBR010096881">
    <property type="protein sequence ID" value="CAF5147998.1"/>
    <property type="molecule type" value="Genomic_DNA"/>
</dbReference>
<feature type="non-terminal residue" evidence="2">
    <location>
        <position position="34"/>
    </location>
</feature>
<dbReference type="Proteomes" id="UP000663848">
    <property type="component" value="Unassembled WGS sequence"/>
</dbReference>
<dbReference type="AlphaFoldDB" id="A0A822GEH6"/>
<accession>A0A822GEH6</accession>
<evidence type="ECO:0000313" key="1">
    <source>
        <dbReference type="EMBL" id="CAF5147709.1"/>
    </source>
</evidence>
<evidence type="ECO:0000313" key="3">
    <source>
        <dbReference type="Proteomes" id="UP000663848"/>
    </source>
</evidence>
<name>A0A822GEH6_9BILA</name>
<dbReference type="EMBL" id="CAJOBR010096593">
    <property type="protein sequence ID" value="CAF5147709.1"/>
    <property type="molecule type" value="Genomic_DNA"/>
</dbReference>
<organism evidence="2 3">
    <name type="scientific">Rotaria socialis</name>
    <dbReference type="NCBI Taxonomy" id="392032"/>
    <lineage>
        <taxon>Eukaryota</taxon>
        <taxon>Metazoa</taxon>
        <taxon>Spiralia</taxon>
        <taxon>Gnathifera</taxon>
        <taxon>Rotifera</taxon>
        <taxon>Eurotatoria</taxon>
        <taxon>Bdelloidea</taxon>
        <taxon>Philodinida</taxon>
        <taxon>Philodinidae</taxon>
        <taxon>Rotaria</taxon>
    </lineage>
</organism>
<gene>
    <name evidence="1" type="ORF">QYT958_LOCUS48267</name>
    <name evidence="2" type="ORF">QYT958_LOCUS48288</name>
</gene>
<evidence type="ECO:0000313" key="2">
    <source>
        <dbReference type="EMBL" id="CAF5147998.1"/>
    </source>
</evidence>
<reference evidence="2" key="1">
    <citation type="submission" date="2021-02" db="EMBL/GenBank/DDBJ databases">
        <authorList>
            <person name="Nowell W R."/>
        </authorList>
    </citation>
    <scope>NUCLEOTIDE SEQUENCE</scope>
</reference>
<feature type="non-terminal residue" evidence="2">
    <location>
        <position position="1"/>
    </location>
</feature>
<sequence>EIKSKWNEVQALVPQRDQDLQTEYAKQQQNERFR</sequence>